<proteinExistence type="predicted"/>
<dbReference type="Proteomes" id="UP000694701">
    <property type="component" value="Unplaced"/>
</dbReference>
<dbReference type="AlphaFoldDB" id="A0A8C2EDS6"/>
<sequence>MILGEGHCLQNRPITAVVICVDVTAVTDSEKHQENSTALQLLVKMRGLLFLLSALFLLELIKGMKYDELNDRDRKIVDEAIEQGNKDQGKGKHLDYYKIKRNDNVLEVILRPTSCDQTTQRVHRKECKIHNKPPQVSCIHCNGAMKPCLLLKQKEEIEKTKNECLQHHTGGIHLLFQKGGTEKQLTGCLGCI</sequence>
<organism evidence="1 2">
    <name type="scientific">Cyprinus carpio</name>
    <name type="common">Common carp</name>
    <dbReference type="NCBI Taxonomy" id="7962"/>
    <lineage>
        <taxon>Eukaryota</taxon>
        <taxon>Metazoa</taxon>
        <taxon>Chordata</taxon>
        <taxon>Craniata</taxon>
        <taxon>Vertebrata</taxon>
        <taxon>Euteleostomi</taxon>
        <taxon>Actinopterygii</taxon>
        <taxon>Neopterygii</taxon>
        <taxon>Teleostei</taxon>
        <taxon>Ostariophysi</taxon>
        <taxon>Cypriniformes</taxon>
        <taxon>Cyprinidae</taxon>
        <taxon>Cyprininae</taxon>
        <taxon>Cyprinus</taxon>
    </lineage>
</organism>
<accession>A0A8C2EDS6</accession>
<protein>
    <submittedName>
        <fullName evidence="1">Uncharacterized protein</fullName>
    </submittedName>
</protein>
<reference evidence="1" key="1">
    <citation type="submission" date="2025-08" db="UniProtKB">
        <authorList>
            <consortium name="Ensembl"/>
        </authorList>
    </citation>
    <scope>IDENTIFICATION</scope>
</reference>
<evidence type="ECO:0000313" key="1">
    <source>
        <dbReference type="Ensembl" id="ENSCCRP00020039756.1"/>
    </source>
</evidence>
<evidence type="ECO:0000313" key="2">
    <source>
        <dbReference type="Proteomes" id="UP000694701"/>
    </source>
</evidence>
<name>A0A8C2EDS6_CYPCA</name>
<dbReference type="Ensembl" id="ENSCCRT00020043400.1">
    <property type="protein sequence ID" value="ENSCCRP00020039756.1"/>
    <property type="gene ID" value="ENSCCRG00020017738.1"/>
</dbReference>